<comment type="similarity">
    <text evidence="6">Belongs to the FAD-dependent oxidoreductase 2 family. 3-oxosteroid dehydrogenase subfamily.</text>
</comment>
<evidence type="ECO:0000256" key="7">
    <source>
        <dbReference type="ARBA" id="ARBA00066536"/>
    </source>
</evidence>
<keyword evidence="11" id="KW-1185">Reference proteome</keyword>
<dbReference type="SUPFAM" id="SSF51905">
    <property type="entry name" value="FAD/NAD(P)-binding domain"/>
    <property type="match status" value="1"/>
</dbReference>
<evidence type="ECO:0000256" key="6">
    <source>
        <dbReference type="ARBA" id="ARBA00061147"/>
    </source>
</evidence>
<dbReference type="RefSeq" id="WP_078110887.1">
    <property type="nucleotide sequence ID" value="NZ_CP065424.1"/>
</dbReference>
<gene>
    <name evidence="10" type="ORF">BWZ43_18400</name>
</gene>
<dbReference type="EC" id="1.3.99.4" evidence="7"/>
<dbReference type="InterPro" id="IPR003953">
    <property type="entry name" value="FAD-dep_OxRdtase_2_FAD-bd"/>
</dbReference>
<keyword evidence="3" id="KW-0274">FAD</keyword>
<evidence type="ECO:0000256" key="4">
    <source>
        <dbReference type="ARBA" id="ARBA00023002"/>
    </source>
</evidence>
<evidence type="ECO:0000256" key="5">
    <source>
        <dbReference type="ARBA" id="ARBA00051951"/>
    </source>
</evidence>
<dbReference type="InterPro" id="IPR036188">
    <property type="entry name" value="FAD/NAD-bd_sf"/>
</dbReference>
<dbReference type="FunFam" id="3.50.50.60:FF:000208">
    <property type="entry name" value="3-ketosteroid dehydrogenase"/>
    <property type="match status" value="1"/>
</dbReference>
<feature type="domain" description="FAD-dependent oxidoreductase 2 FAD-binding" evidence="9">
    <location>
        <begin position="10"/>
        <end position="535"/>
    </location>
</feature>
<dbReference type="GO" id="GO:0047571">
    <property type="term" value="F:3-oxosteroid 1-dehydrogenase activity"/>
    <property type="evidence" value="ECO:0007669"/>
    <property type="project" value="UniProtKB-EC"/>
</dbReference>
<dbReference type="SUPFAM" id="SSF56425">
    <property type="entry name" value="Succinate dehydrogenase/fumarate reductase flavoprotein, catalytic domain"/>
    <property type="match status" value="1"/>
</dbReference>
<reference evidence="10 11" key="1">
    <citation type="submission" date="2017-01" db="EMBL/GenBank/DDBJ databases">
        <title>Draft genome sequence of Bacillus oleronius.</title>
        <authorList>
            <person name="Allam M."/>
        </authorList>
    </citation>
    <scope>NUCLEOTIDE SEQUENCE [LARGE SCALE GENOMIC DNA]</scope>
    <source>
        <strain evidence="10 11">DSM 9356</strain>
    </source>
</reference>
<keyword evidence="4" id="KW-0560">Oxidoreductase</keyword>
<dbReference type="EMBL" id="MTLA01000247">
    <property type="protein sequence ID" value="OOP66931.1"/>
    <property type="molecule type" value="Genomic_DNA"/>
</dbReference>
<dbReference type="Proteomes" id="UP000189761">
    <property type="component" value="Unassembled WGS sequence"/>
</dbReference>
<keyword evidence="2" id="KW-0285">Flavoprotein</keyword>
<dbReference type="PANTHER" id="PTHR43400:SF10">
    <property type="entry name" value="3-OXOSTEROID 1-DEHYDROGENASE"/>
    <property type="match status" value="1"/>
</dbReference>
<evidence type="ECO:0000256" key="8">
    <source>
        <dbReference type="ARBA" id="ARBA00069709"/>
    </source>
</evidence>
<evidence type="ECO:0000256" key="1">
    <source>
        <dbReference type="ARBA" id="ARBA00001974"/>
    </source>
</evidence>
<dbReference type="Pfam" id="PF00890">
    <property type="entry name" value="FAD_binding_2"/>
    <property type="match status" value="1"/>
</dbReference>
<dbReference type="AlphaFoldDB" id="A0A8E2IBK9"/>
<evidence type="ECO:0000313" key="11">
    <source>
        <dbReference type="Proteomes" id="UP000189761"/>
    </source>
</evidence>
<dbReference type="PANTHER" id="PTHR43400">
    <property type="entry name" value="FUMARATE REDUCTASE"/>
    <property type="match status" value="1"/>
</dbReference>
<organism evidence="10 11">
    <name type="scientific">Heyndrickxia oleronia</name>
    <dbReference type="NCBI Taxonomy" id="38875"/>
    <lineage>
        <taxon>Bacteria</taxon>
        <taxon>Bacillati</taxon>
        <taxon>Bacillota</taxon>
        <taxon>Bacilli</taxon>
        <taxon>Bacillales</taxon>
        <taxon>Bacillaceae</taxon>
        <taxon>Heyndrickxia</taxon>
    </lineage>
</organism>
<proteinExistence type="inferred from homology"/>
<name>A0A8E2IBK9_9BACI</name>
<dbReference type="Gene3D" id="3.90.700.10">
    <property type="entry name" value="Succinate dehydrogenase/fumarate reductase flavoprotein, catalytic domain"/>
    <property type="match status" value="1"/>
</dbReference>
<dbReference type="InterPro" id="IPR050315">
    <property type="entry name" value="FAD-oxidoreductase_2"/>
</dbReference>
<dbReference type="Gene3D" id="3.50.50.60">
    <property type="entry name" value="FAD/NAD(P)-binding domain"/>
    <property type="match status" value="2"/>
</dbReference>
<comment type="caution">
    <text evidence="10">The sequence shown here is derived from an EMBL/GenBank/DDBJ whole genome shotgun (WGS) entry which is preliminary data.</text>
</comment>
<protein>
    <recommendedName>
        <fullName evidence="8">3-oxosteroid 1-dehydrogenase</fullName>
        <ecNumber evidence="7">1.3.99.4</ecNumber>
    </recommendedName>
</protein>
<accession>A0A8E2IBK9</accession>
<comment type="cofactor">
    <cofactor evidence="1">
        <name>FAD</name>
        <dbReference type="ChEBI" id="CHEBI:57692"/>
    </cofactor>
</comment>
<evidence type="ECO:0000256" key="3">
    <source>
        <dbReference type="ARBA" id="ARBA00022827"/>
    </source>
</evidence>
<evidence type="ECO:0000313" key="10">
    <source>
        <dbReference type="EMBL" id="OOP66931.1"/>
    </source>
</evidence>
<dbReference type="GO" id="GO:0008202">
    <property type="term" value="P:steroid metabolic process"/>
    <property type="evidence" value="ECO:0007669"/>
    <property type="project" value="UniProtKB-ARBA"/>
</dbReference>
<dbReference type="InterPro" id="IPR027477">
    <property type="entry name" value="Succ_DH/fumarate_Rdtase_cat_sf"/>
</dbReference>
<comment type="catalytic activity">
    <reaction evidence="5">
        <text>a 3-oxosteroid + A = a 3-oxo-Delta(1)-steroid + AH2</text>
        <dbReference type="Rhea" id="RHEA:13329"/>
        <dbReference type="ChEBI" id="CHEBI:13193"/>
        <dbReference type="ChEBI" id="CHEBI:17499"/>
        <dbReference type="ChEBI" id="CHEBI:20156"/>
        <dbReference type="ChEBI" id="CHEBI:47788"/>
        <dbReference type="EC" id="1.3.99.4"/>
    </reaction>
</comment>
<evidence type="ECO:0000256" key="2">
    <source>
        <dbReference type="ARBA" id="ARBA00022630"/>
    </source>
</evidence>
<sequence>MDKHWDFSFDVVVVGSGAGGLTAALTAKLHGLSAIVLEKTGLFGGSTSKSGGTVWIPNNFYLEEAGVGDSYEQARAYLDATVGDRVPQYLKDAYLLRGPEMIKYLHENTEHVRWEYTPGYSDYYPELPGGKPSGRAIEAQLFNLRKLGKDEKNMRKSGLPTKGMVLKSSEFHKVNMITRTWIGKKTSLKVGLRLIRTKLSSYNPATLGEALIARLYASLKEAGGEVWLSTSFHDLVFENNRVTGIIAEQNGRKINIEARHGVVFASGGFSHNQELREKYLPQPSNTEWTLSSEGQTGDVIGASRKLGAKLDLMDKMWGTPTSIPPGSPAFMPVAERATPGLIIVNSEGERYLNESVPYHEFVDKMYKNNQGGATTIPSWMIFDQTVKKRYLVFGIMPGQSFPKTWFETGYTKKAETLEDLAKKIGVPPNKLAATIARFNKFAKDGHDQDFQRGVSAYDRYYGDPTLKNPNLAPLEKPPFYAIPIYPGDIGTKGGLVTDNFARVLHENGQQIQGLYATGNCAAAVMGETYPGPGATIGPAMVFGYIAASEMAAVAARPIEA</sequence>
<evidence type="ECO:0000259" key="9">
    <source>
        <dbReference type="Pfam" id="PF00890"/>
    </source>
</evidence>